<evidence type="ECO:0000256" key="2">
    <source>
        <dbReference type="SAM" id="SignalP"/>
    </source>
</evidence>
<gene>
    <name evidence="3" type="ORF">GCM10011430_14390</name>
</gene>
<reference evidence="3" key="1">
    <citation type="journal article" date="2014" name="Int. J. Syst. Evol. Microbiol.">
        <title>Complete genome sequence of Corynebacterium casei LMG S-19264T (=DSM 44701T), isolated from a smear-ripened cheese.</title>
        <authorList>
            <consortium name="US DOE Joint Genome Institute (JGI-PGF)"/>
            <person name="Walter F."/>
            <person name="Albersmeier A."/>
            <person name="Kalinowski J."/>
            <person name="Ruckert C."/>
        </authorList>
    </citation>
    <scope>NUCLEOTIDE SEQUENCE</scope>
    <source>
        <strain evidence="3">CCM 7664</strain>
    </source>
</reference>
<evidence type="ECO:0000256" key="1">
    <source>
        <dbReference type="ARBA" id="ARBA00022729"/>
    </source>
</evidence>
<dbReference type="SUPFAM" id="SSF101756">
    <property type="entry name" value="Hypothetical protein YgiW"/>
    <property type="match status" value="1"/>
</dbReference>
<feature type="signal peptide" evidence="2">
    <location>
        <begin position="1"/>
        <end position="24"/>
    </location>
</feature>
<protein>
    <recommendedName>
        <fullName evidence="5">Bacterial OB-fold domain-containing protein</fullName>
    </recommendedName>
</protein>
<dbReference type="PANTHER" id="PTHR36571:SF1">
    <property type="entry name" value="PROTEIN YGIW"/>
    <property type="match status" value="1"/>
</dbReference>
<comment type="caution">
    <text evidence="3">The sequence shown here is derived from an EMBL/GenBank/DDBJ whole genome shotgun (WGS) entry which is preliminary data.</text>
</comment>
<reference evidence="3" key="2">
    <citation type="submission" date="2020-09" db="EMBL/GenBank/DDBJ databases">
        <authorList>
            <person name="Sun Q."/>
            <person name="Sedlacek I."/>
        </authorList>
    </citation>
    <scope>NUCLEOTIDE SEQUENCE</scope>
    <source>
        <strain evidence="3">CCM 7664</strain>
    </source>
</reference>
<dbReference type="Gene3D" id="2.40.50.200">
    <property type="entry name" value="Bacterial OB-fold"/>
    <property type="match status" value="1"/>
</dbReference>
<dbReference type="Proteomes" id="UP000627205">
    <property type="component" value="Unassembled WGS sequence"/>
</dbReference>
<dbReference type="Pfam" id="PF04076">
    <property type="entry name" value="BOF"/>
    <property type="match status" value="1"/>
</dbReference>
<dbReference type="EMBL" id="BMDP01000002">
    <property type="protein sequence ID" value="GGI54265.1"/>
    <property type="molecule type" value="Genomic_DNA"/>
</dbReference>
<accession>A0A8J3AVW9</accession>
<evidence type="ECO:0000313" key="3">
    <source>
        <dbReference type="EMBL" id="GGI54265.1"/>
    </source>
</evidence>
<evidence type="ECO:0000313" key="4">
    <source>
        <dbReference type="Proteomes" id="UP000627205"/>
    </source>
</evidence>
<keyword evidence="1 2" id="KW-0732">Signal</keyword>
<dbReference type="PANTHER" id="PTHR36571">
    <property type="entry name" value="PROTEIN YGIW"/>
    <property type="match status" value="1"/>
</dbReference>
<dbReference type="InterPro" id="IPR036700">
    <property type="entry name" value="BOBF_sf"/>
</dbReference>
<proteinExistence type="predicted"/>
<dbReference type="RefSeq" id="WP_188420337.1">
    <property type="nucleotide sequence ID" value="NZ_BMDP01000002.1"/>
</dbReference>
<dbReference type="InterPro" id="IPR005220">
    <property type="entry name" value="CarO-like"/>
</dbReference>
<organism evidence="3 4">
    <name type="scientific">Oxalicibacterium solurbis</name>
    <dbReference type="NCBI Taxonomy" id="69280"/>
    <lineage>
        <taxon>Bacteria</taxon>
        <taxon>Pseudomonadati</taxon>
        <taxon>Pseudomonadota</taxon>
        <taxon>Betaproteobacteria</taxon>
        <taxon>Burkholderiales</taxon>
        <taxon>Oxalobacteraceae</taxon>
        <taxon>Oxalicibacterium</taxon>
    </lineage>
</organism>
<dbReference type="AlphaFoldDB" id="A0A8J3AVW9"/>
<evidence type="ECO:0008006" key="5">
    <source>
        <dbReference type="Google" id="ProtNLM"/>
    </source>
</evidence>
<sequence>MNRKSCIAILLAASTLVCMQAAHAQYAGPGSQPAHATVADVLKHPVDDQPVVLRGFLTKQVSKEKYLFSDGTGEVRVDIDNKRMAGLRIDEKTKVELHGEVEKDFMESPEIDVDSLVIIK</sequence>
<keyword evidence="4" id="KW-1185">Reference proteome</keyword>
<feature type="chain" id="PRO_5035227603" description="Bacterial OB-fold domain-containing protein" evidence="2">
    <location>
        <begin position="25"/>
        <end position="120"/>
    </location>
</feature>
<dbReference type="NCBIfam" id="NF033674">
    <property type="entry name" value="stress_OB_fold"/>
    <property type="match status" value="1"/>
</dbReference>
<name>A0A8J3AVW9_9BURK</name>